<feature type="non-terminal residue" evidence="2">
    <location>
        <position position="106"/>
    </location>
</feature>
<dbReference type="AlphaFoldDB" id="A0A0B6YD13"/>
<reference evidence="2" key="1">
    <citation type="submission" date="2014-12" db="EMBL/GenBank/DDBJ databases">
        <title>Insight into the proteome of Arion vulgaris.</title>
        <authorList>
            <person name="Aradska J."/>
            <person name="Bulat T."/>
            <person name="Smidak R."/>
            <person name="Sarate P."/>
            <person name="Gangsoo J."/>
            <person name="Sialana F."/>
            <person name="Bilban M."/>
            <person name="Lubec G."/>
        </authorList>
    </citation>
    <scope>NUCLEOTIDE SEQUENCE</scope>
    <source>
        <tissue evidence="2">Skin</tissue>
    </source>
</reference>
<feature type="region of interest" description="Disordered" evidence="1">
    <location>
        <begin position="1"/>
        <end position="106"/>
    </location>
</feature>
<proteinExistence type="predicted"/>
<accession>A0A0B6YD13</accession>
<feature type="compositionally biased region" description="Polar residues" evidence="1">
    <location>
        <begin position="90"/>
        <end position="106"/>
    </location>
</feature>
<feature type="compositionally biased region" description="Polar residues" evidence="1">
    <location>
        <begin position="73"/>
        <end position="82"/>
    </location>
</feature>
<evidence type="ECO:0000313" key="2">
    <source>
        <dbReference type="EMBL" id="CEK54003.1"/>
    </source>
</evidence>
<dbReference type="EMBL" id="HACG01007138">
    <property type="protein sequence ID" value="CEK54003.1"/>
    <property type="molecule type" value="Transcribed_RNA"/>
</dbReference>
<evidence type="ECO:0000256" key="1">
    <source>
        <dbReference type="SAM" id="MobiDB-lite"/>
    </source>
</evidence>
<feature type="non-terminal residue" evidence="2">
    <location>
        <position position="1"/>
    </location>
</feature>
<feature type="compositionally biased region" description="Polar residues" evidence="1">
    <location>
        <begin position="29"/>
        <end position="51"/>
    </location>
</feature>
<gene>
    <name evidence="2" type="primary">ORF21738</name>
</gene>
<name>A0A0B6YD13_9EUPU</name>
<organism evidence="2">
    <name type="scientific">Arion vulgaris</name>
    <dbReference type="NCBI Taxonomy" id="1028688"/>
    <lineage>
        <taxon>Eukaryota</taxon>
        <taxon>Metazoa</taxon>
        <taxon>Spiralia</taxon>
        <taxon>Lophotrochozoa</taxon>
        <taxon>Mollusca</taxon>
        <taxon>Gastropoda</taxon>
        <taxon>Heterobranchia</taxon>
        <taxon>Euthyneura</taxon>
        <taxon>Panpulmonata</taxon>
        <taxon>Eupulmonata</taxon>
        <taxon>Stylommatophora</taxon>
        <taxon>Helicina</taxon>
        <taxon>Arionoidea</taxon>
        <taxon>Arionidae</taxon>
        <taxon>Arion</taxon>
    </lineage>
</organism>
<sequence length="106" mass="11769">PPFPPPLISPQSGEYVGMHPDQPRYAMDQFSSMQQQTLHSQQPAHSLSSADSMPPLQPHPQLHHQRQHLHPFSSCSHSSQAMDSDFGAPHQNSMQITNSSTGSYQI</sequence>
<protein>
    <submittedName>
        <fullName evidence="2">Uncharacterized protein</fullName>
    </submittedName>
</protein>